<accession>X0ZM54</accession>
<name>X0ZM54_9ZZZZ</name>
<protein>
    <submittedName>
        <fullName evidence="2">Uncharacterized protein</fullName>
    </submittedName>
</protein>
<organism evidence="2">
    <name type="scientific">marine sediment metagenome</name>
    <dbReference type="NCBI Taxonomy" id="412755"/>
    <lineage>
        <taxon>unclassified sequences</taxon>
        <taxon>metagenomes</taxon>
        <taxon>ecological metagenomes</taxon>
    </lineage>
</organism>
<keyword evidence="1" id="KW-0812">Transmembrane</keyword>
<proteinExistence type="predicted"/>
<evidence type="ECO:0000313" key="2">
    <source>
        <dbReference type="EMBL" id="GAG59177.1"/>
    </source>
</evidence>
<keyword evidence="1" id="KW-0472">Membrane</keyword>
<gene>
    <name evidence="2" type="ORF">S01H4_07099</name>
</gene>
<dbReference type="AlphaFoldDB" id="X0ZM54"/>
<sequence length="76" mass="8778">MYNIYKRTSPLISIQKNAAGLNRAEVLTVLSALVVLYHIFYKNSSGLALIKVRPFLLRVRDLLLNIKFVEVRLYII</sequence>
<evidence type="ECO:0000256" key="1">
    <source>
        <dbReference type="SAM" id="Phobius"/>
    </source>
</evidence>
<keyword evidence="1" id="KW-1133">Transmembrane helix</keyword>
<feature type="transmembrane region" description="Helical" evidence="1">
    <location>
        <begin position="21"/>
        <end position="40"/>
    </location>
</feature>
<dbReference type="EMBL" id="BART01002280">
    <property type="protein sequence ID" value="GAG59177.1"/>
    <property type="molecule type" value="Genomic_DNA"/>
</dbReference>
<comment type="caution">
    <text evidence="2">The sequence shown here is derived from an EMBL/GenBank/DDBJ whole genome shotgun (WGS) entry which is preliminary data.</text>
</comment>
<reference evidence="2" key="1">
    <citation type="journal article" date="2014" name="Front. Microbiol.">
        <title>High frequency of phylogenetically diverse reductive dehalogenase-homologous genes in deep subseafloor sedimentary metagenomes.</title>
        <authorList>
            <person name="Kawai M."/>
            <person name="Futagami T."/>
            <person name="Toyoda A."/>
            <person name="Takaki Y."/>
            <person name="Nishi S."/>
            <person name="Hori S."/>
            <person name="Arai W."/>
            <person name="Tsubouchi T."/>
            <person name="Morono Y."/>
            <person name="Uchiyama I."/>
            <person name="Ito T."/>
            <person name="Fujiyama A."/>
            <person name="Inagaki F."/>
            <person name="Takami H."/>
        </authorList>
    </citation>
    <scope>NUCLEOTIDE SEQUENCE</scope>
    <source>
        <strain evidence="2">Expedition CK06-06</strain>
    </source>
</reference>